<dbReference type="PROSITE" id="PS50176">
    <property type="entry name" value="ARM_REPEAT"/>
    <property type="match status" value="1"/>
</dbReference>
<organism evidence="6 7">
    <name type="scientific">Anaeramoeba flamelloides</name>
    <dbReference type="NCBI Taxonomy" id="1746091"/>
    <lineage>
        <taxon>Eukaryota</taxon>
        <taxon>Metamonada</taxon>
        <taxon>Anaeramoebidae</taxon>
        <taxon>Anaeramoeba</taxon>
    </lineage>
</organism>
<dbReference type="InterPro" id="IPR011989">
    <property type="entry name" value="ARM-like"/>
</dbReference>
<comment type="caution">
    <text evidence="6">The sequence shown here is derived from an EMBL/GenBank/DDBJ whole genome shotgun (WGS) entry which is preliminary data.</text>
</comment>
<feature type="compositionally biased region" description="Polar residues" evidence="5">
    <location>
        <begin position="771"/>
        <end position="783"/>
    </location>
</feature>
<protein>
    <submittedName>
        <fullName evidence="6">Importin subunit alpha</fullName>
    </submittedName>
</protein>
<keyword evidence="3" id="KW-0653">Protein transport</keyword>
<evidence type="ECO:0000313" key="7">
    <source>
        <dbReference type="Proteomes" id="UP001146793"/>
    </source>
</evidence>
<feature type="compositionally biased region" description="Basic and acidic residues" evidence="5">
    <location>
        <begin position="784"/>
        <end position="800"/>
    </location>
</feature>
<feature type="repeat" description="ARM" evidence="4">
    <location>
        <begin position="382"/>
        <end position="410"/>
    </location>
</feature>
<dbReference type="AlphaFoldDB" id="A0AAV8AII2"/>
<evidence type="ECO:0000256" key="1">
    <source>
        <dbReference type="ARBA" id="ARBA00010394"/>
    </source>
</evidence>
<evidence type="ECO:0000256" key="4">
    <source>
        <dbReference type="PROSITE-ProRule" id="PRU00259"/>
    </source>
</evidence>
<feature type="compositionally biased region" description="Basic and acidic residues" evidence="5">
    <location>
        <begin position="1"/>
        <end position="26"/>
    </location>
</feature>
<feature type="compositionally biased region" description="Low complexity" evidence="5">
    <location>
        <begin position="54"/>
        <end position="82"/>
    </location>
</feature>
<feature type="region of interest" description="Disordered" evidence="5">
    <location>
        <begin position="234"/>
        <end position="253"/>
    </location>
</feature>
<feature type="compositionally biased region" description="Basic and acidic residues" evidence="5">
    <location>
        <begin position="83"/>
        <end position="112"/>
    </location>
</feature>
<evidence type="ECO:0000256" key="5">
    <source>
        <dbReference type="SAM" id="MobiDB-lite"/>
    </source>
</evidence>
<feature type="compositionally biased region" description="Low complexity" evidence="5">
    <location>
        <begin position="740"/>
        <end position="760"/>
    </location>
</feature>
<reference evidence="6" key="1">
    <citation type="submission" date="2022-08" db="EMBL/GenBank/DDBJ databases">
        <title>Novel sulphate-reducing endosymbionts in the free-living metamonad Anaeramoeba.</title>
        <authorList>
            <person name="Jerlstrom-Hultqvist J."/>
            <person name="Cepicka I."/>
            <person name="Gallot-Lavallee L."/>
            <person name="Salas-Leiva D."/>
            <person name="Curtis B.A."/>
            <person name="Zahonova K."/>
            <person name="Pipaliya S."/>
            <person name="Dacks J."/>
            <person name="Roger A.J."/>
        </authorList>
    </citation>
    <scope>NUCLEOTIDE SEQUENCE</scope>
    <source>
        <strain evidence="6">Busselton2</strain>
    </source>
</reference>
<name>A0AAV8AII2_9EUKA</name>
<feature type="compositionally biased region" description="Basic and acidic residues" evidence="5">
    <location>
        <begin position="124"/>
        <end position="135"/>
    </location>
</feature>
<dbReference type="InterPro" id="IPR016024">
    <property type="entry name" value="ARM-type_fold"/>
</dbReference>
<feature type="region of interest" description="Disordered" evidence="5">
    <location>
        <begin position="740"/>
        <end position="838"/>
    </location>
</feature>
<feature type="compositionally biased region" description="Basic residues" evidence="5">
    <location>
        <begin position="235"/>
        <end position="253"/>
    </location>
</feature>
<dbReference type="GO" id="GO:0015031">
    <property type="term" value="P:protein transport"/>
    <property type="evidence" value="ECO:0007669"/>
    <property type="project" value="UniProtKB-KW"/>
</dbReference>
<comment type="similarity">
    <text evidence="1">Belongs to the importin alpha family.</text>
</comment>
<dbReference type="InterPro" id="IPR000225">
    <property type="entry name" value="Armadillo"/>
</dbReference>
<evidence type="ECO:0000256" key="3">
    <source>
        <dbReference type="ARBA" id="ARBA00022927"/>
    </source>
</evidence>
<dbReference type="SUPFAM" id="SSF48371">
    <property type="entry name" value="ARM repeat"/>
    <property type="match status" value="1"/>
</dbReference>
<keyword evidence="2" id="KW-0813">Transport</keyword>
<accession>A0AAV8AII2</accession>
<dbReference type="SMART" id="SM00185">
    <property type="entry name" value="ARM"/>
    <property type="match status" value="5"/>
</dbReference>
<dbReference type="Gene3D" id="1.25.10.10">
    <property type="entry name" value="Leucine-rich Repeat Variant"/>
    <property type="match status" value="1"/>
</dbReference>
<proteinExistence type="inferred from homology"/>
<dbReference type="Pfam" id="PF00514">
    <property type="entry name" value="Arm"/>
    <property type="match status" value="2"/>
</dbReference>
<dbReference type="EMBL" id="JANTQA010000008">
    <property type="protein sequence ID" value="KAJ3452552.1"/>
    <property type="molecule type" value="Genomic_DNA"/>
</dbReference>
<gene>
    <name evidence="6" type="ORF">M0812_04324</name>
</gene>
<dbReference type="Proteomes" id="UP001146793">
    <property type="component" value="Unassembled WGS sequence"/>
</dbReference>
<feature type="compositionally biased region" description="Basic and acidic residues" evidence="5">
    <location>
        <begin position="35"/>
        <end position="50"/>
    </location>
</feature>
<feature type="region of interest" description="Disordered" evidence="5">
    <location>
        <begin position="1"/>
        <end position="161"/>
    </location>
</feature>
<evidence type="ECO:0000313" key="6">
    <source>
        <dbReference type="EMBL" id="KAJ3452552.1"/>
    </source>
</evidence>
<feature type="compositionally biased region" description="Basic and acidic residues" evidence="5">
    <location>
        <begin position="144"/>
        <end position="159"/>
    </location>
</feature>
<dbReference type="PANTHER" id="PTHR23316">
    <property type="entry name" value="IMPORTIN ALPHA"/>
    <property type="match status" value="1"/>
</dbReference>
<evidence type="ECO:0000256" key="2">
    <source>
        <dbReference type="ARBA" id="ARBA00022448"/>
    </source>
</evidence>
<sequence>MRNKKNQEKSQEKNQETKKRDNHSSETKYSSSSSSKRDRNKKDYEKENKKHSSSSHSSCSSRSSSHSSNSSRSSHSATSRSNSRSDSRSKTRSDSRSKSRSEKSRNHLKNEHASSGSKSNSKRRQPESRHSEKNHSERHRSERHHSERRNNNKKEKEIPQEGMEEMMIKFGVKPSFGSSKGKKVKGNSNGFARVRKIRKFKPRINKQKRRVVIQGQFSTATGVLQITILAQNSTKVKKRKKKNKKQKKKYTITQQKKRKTRLSYLTKYLMSDQNKQTQLVKKKTNTGENVIVKLEHLPKYMQQFKSNNPFEILSGISNIRYLVSMEKGAEVPIQRVFESGIVSRLLTMLRQDNWQIANECSWTLANLSGGTRSQTQTLVDYGAIPPLLALLTCSSPELQNNAIWTLGNIAGDSLELRDVLLDAQTHSTFLKLLKSGAKFSCEIRQALTWATENLLRWNPRPAHIKFEDFLKPICDLLFASYEKEGQVFVNCLWCLCYLTNPVEKYAQRLLNYQIMGYLLKAVDSGKPSQIKPALRVMGNFTSGNEIFTQAIVDCGVFKILPKLFKIKRIDIRRETAWMLSNIVSGTESQKQALIDTNILQYLIQIFPSEPYLGAVEICWIFANLAITGNQKQVNYLYKIGVLEKILNRLQEQETQQTEFIKVSLETIFGIISNKKNINSNQHLKIKKKFIQINGLKILKNLLKLQTNEIKHLIRSIIQLINSTDIKNDSKFAISISNSNSKSNLSKNFKSQTQTQTRTKPQPQPQSDMESKLQSQWRSNSQSKSELEFRMGTKTERECKRGFGIGIETKMKKNKSKKQMKKNEDEILKLNENSEDNYY</sequence>